<dbReference type="GO" id="GO:0051707">
    <property type="term" value="P:response to other organism"/>
    <property type="evidence" value="ECO:0007669"/>
    <property type="project" value="UniProtKB-ARBA"/>
</dbReference>
<dbReference type="PRINTS" id="PR00019">
    <property type="entry name" value="LEURICHRPT"/>
</dbReference>
<evidence type="ECO:0000256" key="5">
    <source>
        <dbReference type="ARBA" id="ARBA00022692"/>
    </source>
</evidence>
<dbReference type="Gene3D" id="3.80.10.10">
    <property type="entry name" value="Ribonuclease Inhibitor"/>
    <property type="match status" value="1"/>
</dbReference>
<evidence type="ECO:0000256" key="6">
    <source>
        <dbReference type="ARBA" id="ARBA00022729"/>
    </source>
</evidence>
<dbReference type="PROSITE" id="PS51450">
    <property type="entry name" value="LRR"/>
    <property type="match status" value="1"/>
</dbReference>
<evidence type="ECO:0000256" key="10">
    <source>
        <dbReference type="ARBA" id="ARBA00023180"/>
    </source>
</evidence>
<dbReference type="STRING" id="4155.A0A022QUV9"/>
<dbReference type="InterPro" id="IPR001611">
    <property type="entry name" value="Leu-rich_rpt"/>
</dbReference>
<evidence type="ECO:0000313" key="12">
    <source>
        <dbReference type="EMBL" id="EYU31379.1"/>
    </source>
</evidence>
<keyword evidence="13" id="KW-1185">Reference proteome</keyword>
<comment type="subcellular location">
    <subcellularLocation>
        <location evidence="1">Cell membrane</location>
        <topology evidence="1">Single-pass type I membrane protein</topology>
    </subcellularLocation>
</comment>
<dbReference type="InterPro" id="IPR003591">
    <property type="entry name" value="Leu-rich_rpt_typical-subtyp"/>
</dbReference>
<dbReference type="Pfam" id="PF00560">
    <property type="entry name" value="LRR_1"/>
    <property type="match status" value="1"/>
</dbReference>
<evidence type="ECO:0000256" key="2">
    <source>
        <dbReference type="ARBA" id="ARBA00009592"/>
    </source>
</evidence>
<dbReference type="GO" id="GO:0005886">
    <property type="term" value="C:plasma membrane"/>
    <property type="evidence" value="ECO:0007669"/>
    <property type="project" value="UniProtKB-SubCell"/>
</dbReference>
<comment type="similarity">
    <text evidence="2">Belongs to the RLP family.</text>
</comment>
<dbReference type="Pfam" id="PF13855">
    <property type="entry name" value="LRR_8"/>
    <property type="match status" value="1"/>
</dbReference>
<evidence type="ECO:0000256" key="7">
    <source>
        <dbReference type="ARBA" id="ARBA00022737"/>
    </source>
</evidence>
<dbReference type="Proteomes" id="UP000030748">
    <property type="component" value="Unassembled WGS sequence"/>
</dbReference>
<keyword evidence="5 11" id="KW-0812">Transmembrane</keyword>
<dbReference type="GO" id="GO:0006952">
    <property type="term" value="P:defense response"/>
    <property type="evidence" value="ECO:0007669"/>
    <property type="project" value="UniProtKB-ARBA"/>
</dbReference>
<sequence length="214" mass="23919">MVFRESATISTKGSEYQYDTTLALVTNIDLSSNNLLGDIPKELTSLVELRSLNLSGNHFTGLIPQAIGDMKQLESLDLSRNSLSGEMPNSFRAMSTLNYLNLSYNQLTGRIPESTQLRGFDNSSFIGNDLCGFPLTRNCSSGGPNKREDNGSDDKSSSKIEWFYVFLSLGYAAGFSIFCTTLVLNKSWRVAYFGLVEDICNRAYYGFEQEWRLI</sequence>
<evidence type="ECO:0000256" key="3">
    <source>
        <dbReference type="ARBA" id="ARBA00022475"/>
    </source>
</evidence>
<keyword evidence="4" id="KW-0433">Leucine-rich repeat</keyword>
<reference evidence="12 13" key="1">
    <citation type="journal article" date="2013" name="Proc. Natl. Acad. Sci. U.S.A.">
        <title>Fine-scale variation in meiotic recombination in Mimulus inferred from population shotgun sequencing.</title>
        <authorList>
            <person name="Hellsten U."/>
            <person name="Wright K.M."/>
            <person name="Jenkins J."/>
            <person name="Shu S."/>
            <person name="Yuan Y."/>
            <person name="Wessler S.R."/>
            <person name="Schmutz J."/>
            <person name="Willis J.H."/>
            <person name="Rokhsar D.S."/>
        </authorList>
    </citation>
    <scope>NUCLEOTIDE SEQUENCE [LARGE SCALE GENOMIC DNA]</scope>
    <source>
        <strain evidence="13">cv. DUN x IM62</strain>
    </source>
</reference>
<dbReference type="eggNOG" id="KOG0619">
    <property type="taxonomic scope" value="Eukaryota"/>
</dbReference>
<feature type="transmembrane region" description="Helical" evidence="11">
    <location>
        <begin position="162"/>
        <end position="184"/>
    </location>
</feature>
<dbReference type="SMART" id="SM00369">
    <property type="entry name" value="LRR_TYP"/>
    <property type="match status" value="3"/>
</dbReference>
<keyword evidence="9 11" id="KW-0472">Membrane</keyword>
<accession>A0A022QUV9</accession>
<evidence type="ECO:0000256" key="4">
    <source>
        <dbReference type="ARBA" id="ARBA00022614"/>
    </source>
</evidence>
<keyword evidence="7" id="KW-0677">Repeat</keyword>
<dbReference type="PANTHER" id="PTHR48063:SF112">
    <property type="entry name" value="RECEPTOR LIKE PROTEIN 30-LIKE"/>
    <property type="match status" value="1"/>
</dbReference>
<proteinExistence type="inferred from homology"/>
<dbReference type="AlphaFoldDB" id="A0A022QUV9"/>
<evidence type="ECO:0000256" key="11">
    <source>
        <dbReference type="SAM" id="Phobius"/>
    </source>
</evidence>
<keyword evidence="6" id="KW-0732">Signal</keyword>
<name>A0A022QUV9_ERYGU</name>
<evidence type="ECO:0000313" key="13">
    <source>
        <dbReference type="Proteomes" id="UP000030748"/>
    </source>
</evidence>
<dbReference type="InterPro" id="IPR046956">
    <property type="entry name" value="RLP23-like"/>
</dbReference>
<protein>
    <recommendedName>
        <fullName evidence="14">Leucine-rich repeat-containing N-terminal plant-type domain-containing protein</fullName>
    </recommendedName>
</protein>
<dbReference type="FunFam" id="3.80.10.10:FF:000111">
    <property type="entry name" value="LRR receptor-like serine/threonine-protein kinase ERECTA"/>
    <property type="match status" value="1"/>
</dbReference>
<dbReference type="InterPro" id="IPR032675">
    <property type="entry name" value="LRR_dom_sf"/>
</dbReference>
<evidence type="ECO:0000256" key="1">
    <source>
        <dbReference type="ARBA" id="ARBA00004251"/>
    </source>
</evidence>
<gene>
    <name evidence="12" type="ORF">MIMGU_mgv1a020154mg</name>
</gene>
<dbReference type="PANTHER" id="PTHR48063">
    <property type="entry name" value="LRR RECEPTOR-LIKE KINASE"/>
    <property type="match status" value="1"/>
</dbReference>
<organism evidence="12 13">
    <name type="scientific">Erythranthe guttata</name>
    <name type="common">Yellow monkey flower</name>
    <name type="synonym">Mimulus guttatus</name>
    <dbReference type="NCBI Taxonomy" id="4155"/>
    <lineage>
        <taxon>Eukaryota</taxon>
        <taxon>Viridiplantae</taxon>
        <taxon>Streptophyta</taxon>
        <taxon>Embryophyta</taxon>
        <taxon>Tracheophyta</taxon>
        <taxon>Spermatophyta</taxon>
        <taxon>Magnoliopsida</taxon>
        <taxon>eudicotyledons</taxon>
        <taxon>Gunneridae</taxon>
        <taxon>Pentapetalae</taxon>
        <taxon>asterids</taxon>
        <taxon>lamiids</taxon>
        <taxon>Lamiales</taxon>
        <taxon>Phrymaceae</taxon>
        <taxon>Erythranthe</taxon>
    </lineage>
</organism>
<evidence type="ECO:0000256" key="8">
    <source>
        <dbReference type="ARBA" id="ARBA00022989"/>
    </source>
</evidence>
<keyword evidence="8 11" id="KW-1133">Transmembrane helix</keyword>
<dbReference type="SUPFAM" id="SSF52058">
    <property type="entry name" value="L domain-like"/>
    <property type="match status" value="1"/>
</dbReference>
<keyword evidence="10" id="KW-0325">Glycoprotein</keyword>
<evidence type="ECO:0000256" key="9">
    <source>
        <dbReference type="ARBA" id="ARBA00023136"/>
    </source>
</evidence>
<keyword evidence="3" id="KW-1003">Cell membrane</keyword>
<dbReference type="EMBL" id="KI630970">
    <property type="protein sequence ID" value="EYU31379.1"/>
    <property type="molecule type" value="Genomic_DNA"/>
</dbReference>
<evidence type="ECO:0008006" key="14">
    <source>
        <dbReference type="Google" id="ProtNLM"/>
    </source>
</evidence>